<dbReference type="EMBL" id="HG001459">
    <property type="protein sequence ID" value="CDF32183.1"/>
    <property type="molecule type" value="Genomic_DNA"/>
</dbReference>
<dbReference type="PhylomeDB" id="R7Q2R8"/>
<protein>
    <submittedName>
        <fullName evidence="2">Uncharacterized protein</fullName>
    </submittedName>
</protein>
<evidence type="ECO:0000313" key="2">
    <source>
        <dbReference type="EMBL" id="CDF32183.1"/>
    </source>
</evidence>
<keyword evidence="1" id="KW-1133">Transmembrane helix</keyword>
<dbReference type="RefSeq" id="XP_005711848.1">
    <property type="nucleotide sequence ID" value="XM_005711791.1"/>
</dbReference>
<sequence length="505" mass="58509">MLCPYPRLLYTDCAKFRKGCTASGQPCNRRHHFISFQKPFFALSVFINPHKGPKLLWFLAGIISGVAFGVILIGLIPSLDAMRRLVSMNPTEHLDLGARSALCIPIEQFEYLRHGEPPNANLQNNIDIHFPTTTYIRVPSHESYTPLLPITCMWNGEIVRYNEKVIVLKDENNLGDAVMWWKAAKRGKKIIRNLEGVRLAHPKRIVRALELIAEMAMIGDSILHYYETALKEYAKSDQIRDAVHTTPSSVYSRILGAIGLLDEWGIVDDAKKERFIWEDFSELRRGDKYGMLFFILLNTSSFFDSRKEEEDDFPRTTASDVTKIFMESNEDITRKSITEKWLSHYYWDPESPFKNQDEDEGASLTYIDATPAQILTGSQRHAAYRSARAFSCANPRLCSRRDHRRQVHGRNRSAAHMILKHRPANNARELYIARFILRRISMPMLVRSRVEEGQIMYVEVPRFMELRRRRGVSYQSLLVAKHDSDHFRPLLSFRLCSVWVKDDRN</sequence>
<keyword evidence="3" id="KW-1185">Reference proteome</keyword>
<dbReference type="KEGG" id="ccp:CHC_T00001409001"/>
<dbReference type="GeneID" id="17319541"/>
<proteinExistence type="predicted"/>
<feature type="transmembrane region" description="Helical" evidence="1">
    <location>
        <begin position="55"/>
        <end position="76"/>
    </location>
</feature>
<dbReference type="Proteomes" id="UP000012073">
    <property type="component" value="Unassembled WGS sequence"/>
</dbReference>
<reference evidence="3" key="1">
    <citation type="journal article" date="2013" name="Proc. Natl. Acad. Sci. U.S.A.">
        <title>Genome structure and metabolic features in the red seaweed Chondrus crispus shed light on evolution of the Archaeplastida.</title>
        <authorList>
            <person name="Collen J."/>
            <person name="Porcel B."/>
            <person name="Carre W."/>
            <person name="Ball S.G."/>
            <person name="Chaparro C."/>
            <person name="Tonon T."/>
            <person name="Barbeyron T."/>
            <person name="Michel G."/>
            <person name="Noel B."/>
            <person name="Valentin K."/>
            <person name="Elias M."/>
            <person name="Artiguenave F."/>
            <person name="Arun A."/>
            <person name="Aury J.M."/>
            <person name="Barbosa-Neto J.F."/>
            <person name="Bothwell J.H."/>
            <person name="Bouget F.Y."/>
            <person name="Brillet L."/>
            <person name="Cabello-Hurtado F."/>
            <person name="Capella-Gutierrez S."/>
            <person name="Charrier B."/>
            <person name="Cladiere L."/>
            <person name="Cock J.M."/>
            <person name="Coelho S.M."/>
            <person name="Colleoni C."/>
            <person name="Czjzek M."/>
            <person name="Da Silva C."/>
            <person name="Delage L."/>
            <person name="Denoeud F."/>
            <person name="Deschamps P."/>
            <person name="Dittami S.M."/>
            <person name="Gabaldon T."/>
            <person name="Gachon C.M."/>
            <person name="Groisillier A."/>
            <person name="Herve C."/>
            <person name="Jabbari K."/>
            <person name="Katinka M."/>
            <person name="Kloareg B."/>
            <person name="Kowalczyk N."/>
            <person name="Labadie K."/>
            <person name="Leblanc C."/>
            <person name="Lopez P.J."/>
            <person name="McLachlan D.H."/>
            <person name="Meslet-Cladiere L."/>
            <person name="Moustafa A."/>
            <person name="Nehr Z."/>
            <person name="Nyvall Collen P."/>
            <person name="Panaud O."/>
            <person name="Partensky F."/>
            <person name="Poulain J."/>
            <person name="Rensing S.A."/>
            <person name="Rousvoal S."/>
            <person name="Samson G."/>
            <person name="Symeonidi A."/>
            <person name="Weissenbach J."/>
            <person name="Zambounis A."/>
            <person name="Wincker P."/>
            <person name="Boyen C."/>
        </authorList>
    </citation>
    <scope>NUCLEOTIDE SEQUENCE [LARGE SCALE GENOMIC DNA]</scope>
    <source>
        <strain evidence="3">cv. Stackhouse</strain>
    </source>
</reference>
<dbReference type="Gramene" id="CDF32183">
    <property type="protein sequence ID" value="CDF32183"/>
    <property type="gene ID" value="CHC_T00001409001"/>
</dbReference>
<evidence type="ECO:0000256" key="1">
    <source>
        <dbReference type="SAM" id="Phobius"/>
    </source>
</evidence>
<evidence type="ECO:0000313" key="3">
    <source>
        <dbReference type="Proteomes" id="UP000012073"/>
    </source>
</evidence>
<organism evidence="2 3">
    <name type="scientific">Chondrus crispus</name>
    <name type="common">Carrageen Irish moss</name>
    <name type="synonym">Polymorpha crispa</name>
    <dbReference type="NCBI Taxonomy" id="2769"/>
    <lineage>
        <taxon>Eukaryota</taxon>
        <taxon>Rhodophyta</taxon>
        <taxon>Florideophyceae</taxon>
        <taxon>Rhodymeniophycidae</taxon>
        <taxon>Gigartinales</taxon>
        <taxon>Gigartinaceae</taxon>
        <taxon>Chondrus</taxon>
    </lineage>
</organism>
<gene>
    <name evidence="2" type="ORF">CHC_T00001409001</name>
</gene>
<accession>R7Q2R8</accession>
<keyword evidence="1" id="KW-0472">Membrane</keyword>
<dbReference type="AlphaFoldDB" id="R7Q2R8"/>
<name>R7Q2R8_CHOCR</name>
<keyword evidence="1" id="KW-0812">Transmembrane</keyword>